<feature type="domain" description="N-acetyltransferase" evidence="4">
    <location>
        <begin position="5"/>
        <end position="165"/>
    </location>
</feature>
<comment type="similarity">
    <text evidence="1">Belongs to the acetyltransferase family.</text>
</comment>
<gene>
    <name evidence="5" type="ORF">H9821_09510</name>
</gene>
<dbReference type="PROSITE" id="PS51186">
    <property type="entry name" value="GNAT"/>
    <property type="match status" value="1"/>
</dbReference>
<dbReference type="InterPro" id="IPR000182">
    <property type="entry name" value="GNAT_dom"/>
</dbReference>
<accession>A0A9D1ZT01</accession>
<dbReference type="PANTHER" id="PTHR10545:SF29">
    <property type="entry name" value="GH14572P-RELATED"/>
    <property type="match status" value="1"/>
</dbReference>
<dbReference type="InterPro" id="IPR016181">
    <property type="entry name" value="Acyl_CoA_acyltransferase"/>
</dbReference>
<keyword evidence="2 5" id="KW-0808">Transferase</keyword>
<evidence type="ECO:0000313" key="6">
    <source>
        <dbReference type="Proteomes" id="UP000824134"/>
    </source>
</evidence>
<dbReference type="Pfam" id="PF00583">
    <property type="entry name" value="Acetyltransf_1"/>
    <property type="match status" value="1"/>
</dbReference>
<dbReference type="Gene3D" id="3.40.630.30">
    <property type="match status" value="1"/>
</dbReference>
<proteinExistence type="inferred from homology"/>
<dbReference type="AlphaFoldDB" id="A0A9D1ZT01"/>
<evidence type="ECO:0000256" key="3">
    <source>
        <dbReference type="ARBA" id="ARBA00023315"/>
    </source>
</evidence>
<reference evidence="5" key="2">
    <citation type="submission" date="2021-04" db="EMBL/GenBank/DDBJ databases">
        <authorList>
            <person name="Gilroy R."/>
        </authorList>
    </citation>
    <scope>NUCLEOTIDE SEQUENCE</scope>
    <source>
        <strain evidence="5">ChiHjej12B11-9195</strain>
    </source>
</reference>
<dbReference type="InterPro" id="IPR051016">
    <property type="entry name" value="Diverse_Substrate_AcTransf"/>
</dbReference>
<dbReference type="PANTHER" id="PTHR10545">
    <property type="entry name" value="DIAMINE N-ACETYLTRANSFERASE"/>
    <property type="match status" value="1"/>
</dbReference>
<dbReference type="Proteomes" id="UP000824134">
    <property type="component" value="Unassembled WGS sequence"/>
</dbReference>
<dbReference type="EMBL" id="DXCN01000073">
    <property type="protein sequence ID" value="HIY95871.1"/>
    <property type="molecule type" value="Genomic_DNA"/>
</dbReference>
<protein>
    <submittedName>
        <fullName evidence="5">GNAT family N-acetyltransferase</fullName>
        <ecNumber evidence="5">2.3.1.-</ecNumber>
    </submittedName>
</protein>
<dbReference type="CDD" id="cd04301">
    <property type="entry name" value="NAT_SF"/>
    <property type="match status" value="1"/>
</dbReference>
<dbReference type="SUPFAM" id="SSF55729">
    <property type="entry name" value="Acyl-CoA N-acyltransferases (Nat)"/>
    <property type="match status" value="1"/>
</dbReference>
<sequence>MNTPNSIRTATAEDVPEIIQLIKDLAAYEKEPESTVKNKVSTLTQQLFCEHPAIFAYVLESHTPGRRIDGFALWFLNYSTWEGSHGIYLEDLYVRPEARGSGGGKALLKKLADTAHERGYKRLDWVVLDWNEPARSFYESIGATYQSQWLGYRLEGSSLRDFATS</sequence>
<evidence type="ECO:0000256" key="2">
    <source>
        <dbReference type="ARBA" id="ARBA00022679"/>
    </source>
</evidence>
<evidence type="ECO:0000259" key="4">
    <source>
        <dbReference type="PROSITE" id="PS51186"/>
    </source>
</evidence>
<reference evidence="5" key="1">
    <citation type="journal article" date="2021" name="PeerJ">
        <title>Extensive microbial diversity within the chicken gut microbiome revealed by metagenomics and culture.</title>
        <authorList>
            <person name="Gilroy R."/>
            <person name="Ravi A."/>
            <person name="Getino M."/>
            <person name="Pursley I."/>
            <person name="Horton D.L."/>
            <person name="Alikhan N.F."/>
            <person name="Baker D."/>
            <person name="Gharbi K."/>
            <person name="Hall N."/>
            <person name="Watson M."/>
            <person name="Adriaenssens E.M."/>
            <person name="Foster-Nyarko E."/>
            <person name="Jarju S."/>
            <person name="Secka A."/>
            <person name="Antonio M."/>
            <person name="Oren A."/>
            <person name="Chaudhuri R.R."/>
            <person name="La Ragione R."/>
            <person name="Hildebrand F."/>
            <person name="Pallen M.J."/>
        </authorList>
    </citation>
    <scope>NUCLEOTIDE SEQUENCE</scope>
    <source>
        <strain evidence="5">ChiHjej12B11-9195</strain>
    </source>
</reference>
<evidence type="ECO:0000256" key="1">
    <source>
        <dbReference type="ARBA" id="ARBA00008694"/>
    </source>
</evidence>
<dbReference type="GO" id="GO:0008080">
    <property type="term" value="F:N-acetyltransferase activity"/>
    <property type="evidence" value="ECO:0007669"/>
    <property type="project" value="TreeGrafter"/>
</dbReference>
<keyword evidence="3 5" id="KW-0012">Acyltransferase</keyword>
<evidence type="ECO:0000313" key="5">
    <source>
        <dbReference type="EMBL" id="HIY95871.1"/>
    </source>
</evidence>
<comment type="caution">
    <text evidence="5">The sequence shown here is derived from an EMBL/GenBank/DDBJ whole genome shotgun (WGS) entry which is preliminary data.</text>
</comment>
<organism evidence="5 6">
    <name type="scientific">Candidatus Rothia avicola</name>
    <dbReference type="NCBI Taxonomy" id="2840478"/>
    <lineage>
        <taxon>Bacteria</taxon>
        <taxon>Bacillati</taxon>
        <taxon>Actinomycetota</taxon>
        <taxon>Actinomycetes</taxon>
        <taxon>Micrococcales</taxon>
        <taxon>Micrococcaceae</taxon>
        <taxon>Rothia</taxon>
    </lineage>
</organism>
<dbReference type="FunFam" id="3.40.630.30:FF:000064">
    <property type="entry name" value="GNAT family acetyltransferase"/>
    <property type="match status" value="1"/>
</dbReference>
<name>A0A9D1ZT01_9MICC</name>
<dbReference type="EC" id="2.3.1.-" evidence="5"/>